<organism evidence="5 6">
    <name type="scientific">Bacteroides cellulosilyticus DSM 14838</name>
    <dbReference type="NCBI Taxonomy" id="537012"/>
    <lineage>
        <taxon>Bacteria</taxon>
        <taxon>Pseudomonadati</taxon>
        <taxon>Bacteroidota</taxon>
        <taxon>Bacteroidia</taxon>
        <taxon>Bacteroidales</taxon>
        <taxon>Bacteroidaceae</taxon>
        <taxon>Bacteroides</taxon>
    </lineage>
</organism>
<evidence type="ECO:0000256" key="2">
    <source>
        <dbReference type="ARBA" id="ARBA00022801"/>
    </source>
</evidence>
<evidence type="ECO:0000313" key="5">
    <source>
        <dbReference type="EMBL" id="EEF90842.1"/>
    </source>
</evidence>
<dbReference type="EMBL" id="ACCH01000128">
    <property type="protein sequence ID" value="EEF90842.1"/>
    <property type="molecule type" value="Genomic_DNA"/>
</dbReference>
<dbReference type="PANTHER" id="PTHR10412">
    <property type="entry name" value="MANNOSYL-OLIGOSACCHARIDE GLUCOSIDASE"/>
    <property type="match status" value="1"/>
</dbReference>
<comment type="similarity">
    <text evidence="1">Belongs to the glycosyl hydrolase 63 family.</text>
</comment>
<feature type="domain" description="Mannosylglycerate hydrolase MGH1-like glycoside hydrolase" evidence="4">
    <location>
        <begin position="152"/>
        <end position="475"/>
    </location>
</feature>
<dbReference type="InterPro" id="IPR008928">
    <property type="entry name" value="6-hairpin_glycosidase_sf"/>
</dbReference>
<proteinExistence type="inferred from homology"/>
<keyword evidence="2" id="KW-0378">Hydrolase</keyword>
<evidence type="ECO:0000313" key="6">
    <source>
        <dbReference type="Proteomes" id="UP000003711"/>
    </source>
</evidence>
<dbReference type="InterPro" id="IPR004888">
    <property type="entry name" value="Glycoside_hydrolase_63"/>
</dbReference>
<accession>E2NB66</accession>
<gene>
    <name evidence="5" type="ORF">BACCELL_01522</name>
</gene>
<dbReference type="GO" id="GO:0006487">
    <property type="term" value="P:protein N-linked glycosylation"/>
    <property type="evidence" value="ECO:0007669"/>
    <property type="project" value="TreeGrafter"/>
</dbReference>
<evidence type="ECO:0000256" key="3">
    <source>
        <dbReference type="ARBA" id="ARBA00023295"/>
    </source>
</evidence>
<dbReference type="InterPro" id="IPR012341">
    <property type="entry name" value="6hp_glycosidase-like_sf"/>
</dbReference>
<dbReference type="PANTHER" id="PTHR10412:SF11">
    <property type="entry name" value="MANNOSYL-OLIGOSACCHARIDE GLUCOSIDASE"/>
    <property type="match status" value="1"/>
</dbReference>
<reference evidence="5 6" key="2">
    <citation type="submission" date="2009-01" db="EMBL/GenBank/DDBJ databases">
        <title>Draft genome sequence of Bacteroides cellulosilyticus (DSM 14838).</title>
        <authorList>
            <person name="Sudarsanam P."/>
            <person name="Ley R."/>
            <person name="Guruge J."/>
            <person name="Turnbaugh P.J."/>
            <person name="Mahowald M."/>
            <person name="Liep D."/>
            <person name="Gordon J."/>
        </authorList>
    </citation>
    <scope>NUCLEOTIDE SEQUENCE [LARGE SCALE GENOMIC DNA]</scope>
    <source>
        <strain evidence="5 6">DSM 14838</strain>
    </source>
</reference>
<dbReference type="GO" id="GO:0004573">
    <property type="term" value="F:Glc3Man9GlcNAc2 oligosaccharide glucosidase activity"/>
    <property type="evidence" value="ECO:0007669"/>
    <property type="project" value="InterPro"/>
</dbReference>
<dbReference type="InterPro" id="IPR054491">
    <property type="entry name" value="MGH1-like_GH"/>
</dbReference>
<name>E2NB66_9BACE</name>
<dbReference type="Proteomes" id="UP000003711">
    <property type="component" value="Unassembled WGS sequence"/>
</dbReference>
<dbReference type="AlphaFoldDB" id="E2NB66"/>
<keyword evidence="3" id="KW-0326">Glycosidase</keyword>
<dbReference type="Gene3D" id="1.50.10.10">
    <property type="match status" value="2"/>
</dbReference>
<dbReference type="GO" id="GO:0009311">
    <property type="term" value="P:oligosaccharide metabolic process"/>
    <property type="evidence" value="ECO:0007669"/>
    <property type="project" value="InterPro"/>
</dbReference>
<dbReference type="HOGENOM" id="CLU_015270_0_0_10"/>
<sequence length="488" mass="55759">MLTGSQWGKNITVSVEQNSVIARHPSGESVTVTFPPDVKLTGTDNNYTALIHTSKYPVNVAISFFTSEKEMTVGLQNLPNLLNNPEKALQANAERWEGYLTKILRTDMKPEYDRIAVKAVTTLISNWRTHRGGLLHEGIVPSHAVGYFVGFWAWDTWRFSAGTAKFDPELAKNNIRAMFDYQQPDGMVIDCIYTDPSENNARDSKPPLVCWAVDEIFTHTGDTAFVSEMYPQLLSYYKWWYQKRDHNHNGMCEYGATDGTLEAAAWESGMDNAIRFDDAMMLKNDGGEDAWSMDQESVDLNAYLALECKLLKKFAGLLNVPFDAPDYSNKVADYFFDPKLNFFFDRRLKDGSFIEEPGCEAYTPLWTQIATQEQVDKMLPMLQDTAKFSTYIPFPTIAADNPKYNPRGYWRGPIWLDQTYFAIRGLRNYGYHKLADEYTLQVFDRLNGLKEGAPIHENYGTHTGERLKAPHFSWSSSHLLMMYDDYGK</sequence>
<comment type="caution">
    <text evidence="5">The sequence shown here is derived from an EMBL/GenBank/DDBJ whole genome shotgun (WGS) entry which is preliminary data.</text>
</comment>
<dbReference type="Pfam" id="PF22422">
    <property type="entry name" value="MGH1-like_GH"/>
    <property type="match status" value="1"/>
</dbReference>
<protein>
    <submittedName>
        <fullName evidence="5">Putative alpha,alpha-trehalase</fullName>
    </submittedName>
</protein>
<evidence type="ECO:0000259" key="4">
    <source>
        <dbReference type="Pfam" id="PF22422"/>
    </source>
</evidence>
<evidence type="ECO:0000256" key="1">
    <source>
        <dbReference type="ARBA" id="ARBA00010833"/>
    </source>
</evidence>
<reference evidence="5 6" key="1">
    <citation type="submission" date="2008-12" db="EMBL/GenBank/DDBJ databases">
        <authorList>
            <person name="Fulton L."/>
            <person name="Clifton S."/>
            <person name="Fulton B."/>
            <person name="Xu J."/>
            <person name="Minx P."/>
            <person name="Pepin K.H."/>
            <person name="Johnson M."/>
            <person name="Bhonagiri V."/>
            <person name="Nash W.E."/>
            <person name="Mardis E.R."/>
            <person name="Wilson R.K."/>
        </authorList>
    </citation>
    <scope>NUCLEOTIDE SEQUENCE [LARGE SCALE GENOMIC DNA]</scope>
    <source>
        <strain evidence="5 6">DSM 14838</strain>
    </source>
</reference>
<dbReference type="SUPFAM" id="SSF48208">
    <property type="entry name" value="Six-hairpin glycosidases"/>
    <property type="match status" value="1"/>
</dbReference>